<evidence type="ECO:0000313" key="2">
    <source>
        <dbReference type="Proteomes" id="UP001056012"/>
    </source>
</evidence>
<evidence type="ECO:0000313" key="1">
    <source>
        <dbReference type="EMBL" id="USP76588.1"/>
    </source>
</evidence>
<organism evidence="1 2">
    <name type="scientific">Curvularia clavata</name>
    <dbReference type="NCBI Taxonomy" id="95742"/>
    <lineage>
        <taxon>Eukaryota</taxon>
        <taxon>Fungi</taxon>
        <taxon>Dikarya</taxon>
        <taxon>Ascomycota</taxon>
        <taxon>Pezizomycotina</taxon>
        <taxon>Dothideomycetes</taxon>
        <taxon>Pleosporomycetidae</taxon>
        <taxon>Pleosporales</taxon>
        <taxon>Pleosporineae</taxon>
        <taxon>Pleosporaceae</taxon>
        <taxon>Curvularia</taxon>
    </lineage>
</organism>
<reference evidence="1" key="1">
    <citation type="submission" date="2021-12" db="EMBL/GenBank/DDBJ databases">
        <title>Curvularia clavata genome.</title>
        <authorList>
            <person name="Cao Y."/>
        </authorList>
    </citation>
    <scope>NUCLEOTIDE SEQUENCE</scope>
    <source>
        <strain evidence="1">Yc1106</strain>
    </source>
</reference>
<name>A0A9Q8Z977_CURCL</name>
<dbReference type="VEuPathDB" id="FungiDB:yc1106_03862"/>
<dbReference type="AlphaFoldDB" id="A0A9Q8Z977"/>
<keyword evidence="2" id="KW-1185">Reference proteome</keyword>
<proteinExistence type="predicted"/>
<protein>
    <submittedName>
        <fullName evidence="1">Uncharacterized protein</fullName>
    </submittedName>
</protein>
<gene>
    <name evidence="1" type="ORF">yc1106_03862</name>
</gene>
<dbReference type="Proteomes" id="UP001056012">
    <property type="component" value="Chromosome 3"/>
</dbReference>
<dbReference type="OrthoDB" id="3783614at2759"/>
<sequence length="133" mass="14806">MAEALLAAALGGFIPNVHTLATNFFDKVGFDGDAIGREREISHVVELARKRYYEAGIPVNIAVWNMHLDVHTWFGDPILETGIKPMGKGGGFRVVIFQGAGRIENKGDRGFSNWHRYGNCKREDNVITFEARS</sequence>
<dbReference type="EMBL" id="CP089276">
    <property type="protein sequence ID" value="USP76588.1"/>
    <property type="molecule type" value="Genomic_DNA"/>
</dbReference>
<accession>A0A9Q8Z977</accession>